<dbReference type="EMBL" id="MU006713">
    <property type="protein sequence ID" value="KAF2628557.1"/>
    <property type="molecule type" value="Genomic_DNA"/>
</dbReference>
<sequence>MRYPGSMRLHAGGQENASAWQAENNDEDCNPQGEPTSILVYRDVSASRSSRSNQDHNRVNGNLKPSLLIDSVVTNPEPYNFFLRSHIAVQGTAQPAHYHVLRDEVDLGSNIPELTLALCTTSGPATKSVSYAAPAYVADRLCERGRVYLRSWTQDEIKLPDFTHSQIKDKECNPLSNEEFKEWKKEALRLARTPNIWGKYRYSSPVSNDKIVDGKSYFKHKVLPANRTSANASIA</sequence>
<keyword evidence="2" id="KW-1185">Reference proteome</keyword>
<dbReference type="Proteomes" id="UP000799754">
    <property type="component" value="Unassembled WGS sequence"/>
</dbReference>
<protein>
    <submittedName>
        <fullName evidence="1">Piwi-domain-containing protein</fullName>
    </submittedName>
</protein>
<gene>
    <name evidence="1" type="ORF">BU25DRAFT_448006</name>
</gene>
<evidence type="ECO:0000313" key="1">
    <source>
        <dbReference type="EMBL" id="KAF2628557.1"/>
    </source>
</evidence>
<reference evidence="1" key="1">
    <citation type="journal article" date="2020" name="Stud. Mycol.">
        <title>101 Dothideomycetes genomes: a test case for predicting lifestyles and emergence of pathogens.</title>
        <authorList>
            <person name="Haridas S."/>
            <person name="Albert R."/>
            <person name="Binder M."/>
            <person name="Bloem J."/>
            <person name="Labutti K."/>
            <person name="Salamov A."/>
            <person name="Andreopoulos B."/>
            <person name="Baker S."/>
            <person name="Barry K."/>
            <person name="Bills G."/>
            <person name="Bluhm B."/>
            <person name="Cannon C."/>
            <person name="Castanera R."/>
            <person name="Culley D."/>
            <person name="Daum C."/>
            <person name="Ezra D."/>
            <person name="Gonzalez J."/>
            <person name="Henrissat B."/>
            <person name="Kuo A."/>
            <person name="Liang C."/>
            <person name="Lipzen A."/>
            <person name="Lutzoni F."/>
            <person name="Magnuson J."/>
            <person name="Mondo S."/>
            <person name="Nolan M."/>
            <person name="Ohm R."/>
            <person name="Pangilinan J."/>
            <person name="Park H.-J."/>
            <person name="Ramirez L."/>
            <person name="Alfaro M."/>
            <person name="Sun H."/>
            <person name="Tritt A."/>
            <person name="Yoshinaga Y."/>
            <person name="Zwiers L.-H."/>
            <person name="Turgeon B."/>
            <person name="Goodwin S."/>
            <person name="Spatafora J."/>
            <person name="Crous P."/>
            <person name="Grigoriev I."/>
        </authorList>
    </citation>
    <scope>NUCLEOTIDE SEQUENCE</scope>
    <source>
        <strain evidence="1">CBS 525.71</strain>
    </source>
</reference>
<proteinExistence type="predicted"/>
<comment type="caution">
    <text evidence="1">The sequence shown here is derived from an EMBL/GenBank/DDBJ whole genome shotgun (WGS) entry which is preliminary data.</text>
</comment>
<organism evidence="1 2">
    <name type="scientific">Macroventuria anomochaeta</name>
    <dbReference type="NCBI Taxonomy" id="301207"/>
    <lineage>
        <taxon>Eukaryota</taxon>
        <taxon>Fungi</taxon>
        <taxon>Dikarya</taxon>
        <taxon>Ascomycota</taxon>
        <taxon>Pezizomycotina</taxon>
        <taxon>Dothideomycetes</taxon>
        <taxon>Pleosporomycetidae</taxon>
        <taxon>Pleosporales</taxon>
        <taxon>Pleosporineae</taxon>
        <taxon>Didymellaceae</taxon>
        <taxon>Macroventuria</taxon>
    </lineage>
</organism>
<name>A0ACB6S4W6_9PLEO</name>
<accession>A0ACB6S4W6</accession>
<evidence type="ECO:0000313" key="2">
    <source>
        <dbReference type="Proteomes" id="UP000799754"/>
    </source>
</evidence>